<evidence type="ECO:0000313" key="11">
    <source>
        <dbReference type="EMBL" id="WYY00073.1"/>
    </source>
</evidence>
<evidence type="ECO:0000256" key="6">
    <source>
        <dbReference type="ARBA" id="ARBA00023014"/>
    </source>
</evidence>
<dbReference type="GO" id="GO:0006284">
    <property type="term" value="P:base-excision repair"/>
    <property type="evidence" value="ECO:0007669"/>
    <property type="project" value="InterPro"/>
</dbReference>
<evidence type="ECO:0000256" key="2">
    <source>
        <dbReference type="ARBA" id="ARBA00022723"/>
    </source>
</evidence>
<sequence length="228" mass="25556">MENSDKLMEKFKINLVKCRKCPRLVDFRETVLSGSKRYEGEEFWRKPVPGYGDIDGMILIVGLAPAASGGNRTGRVFTGDKSSDFLVSSLYEVGLANKSESVGIGDGLIYYNTYITAPVKCVPPDNIPLPEEVRNCQPYFHFEMKAMKNLKTVLVLGQFAFKAVLNYYSSEGYNTRGLKFRNGDYVTVGNVNIFCAYHPSPRNVNTGKLSRESFIETLKKMKESIGMP</sequence>
<dbReference type="Gene3D" id="3.40.470.10">
    <property type="entry name" value="Uracil-DNA glycosylase-like domain"/>
    <property type="match status" value="1"/>
</dbReference>
<keyword evidence="6" id="KW-0411">Iron-sulfur</keyword>
<dbReference type="GO" id="GO:0033958">
    <property type="term" value="F:DNA-deoxyinosine glycosylase activity"/>
    <property type="evidence" value="ECO:0007669"/>
    <property type="project" value="InterPro"/>
</dbReference>
<evidence type="ECO:0000256" key="9">
    <source>
        <dbReference type="ARBA" id="ARBA00023887"/>
    </source>
</evidence>
<dbReference type="PANTHER" id="PTHR33693">
    <property type="entry name" value="TYPE-5 URACIL-DNA GLYCOSYLASE"/>
    <property type="match status" value="1"/>
</dbReference>
<dbReference type="SUPFAM" id="SSF52141">
    <property type="entry name" value="Uracil-DNA glycosylase-like"/>
    <property type="match status" value="1"/>
</dbReference>
<keyword evidence="1" id="KW-0004">4Fe-4S</keyword>
<keyword evidence="4" id="KW-0378">Hydrolase</keyword>
<dbReference type="GeneID" id="95967356"/>
<organism evidence="11 12">
    <name type="scientific">Oxyplasma meridianum</name>
    <dbReference type="NCBI Taxonomy" id="3073602"/>
    <lineage>
        <taxon>Archaea</taxon>
        <taxon>Methanobacteriati</taxon>
        <taxon>Thermoplasmatota</taxon>
        <taxon>Thermoplasmata</taxon>
        <taxon>Thermoplasmatales</taxon>
        <taxon>Thermoplasmataceae</taxon>
        <taxon>Oxyplasma</taxon>
    </lineage>
</organism>
<reference evidence="11 12" key="1">
    <citation type="submission" date="2023-09" db="EMBL/GenBank/DDBJ databases">
        <authorList>
            <person name="Golyshina O.V."/>
            <person name="Lunev E.A."/>
            <person name="Bargiela R."/>
            <person name="Gaines M.C."/>
            <person name="Daum B."/>
            <person name="Bale N.J."/>
            <person name="Koenen M."/>
            <person name="Sinninghe Damst J.S."/>
            <person name="Yakimov M."/>
            <person name="Golyshin P.N."/>
        </authorList>
    </citation>
    <scope>NUCLEOTIDE SEQUENCE [LARGE SCALE GENOMIC DNA]</scope>
    <source>
        <strain evidence="11 12">M1</strain>
    </source>
</reference>
<accession>A0AAX4NFH5</accession>
<dbReference type="SMART" id="SM00987">
    <property type="entry name" value="UreE_C"/>
    <property type="match status" value="1"/>
</dbReference>
<evidence type="ECO:0000259" key="10">
    <source>
        <dbReference type="SMART" id="SM00986"/>
    </source>
</evidence>
<dbReference type="GO" id="GO:0046872">
    <property type="term" value="F:metal ion binding"/>
    <property type="evidence" value="ECO:0007669"/>
    <property type="project" value="UniProtKB-KW"/>
</dbReference>
<dbReference type="InterPro" id="IPR036895">
    <property type="entry name" value="Uracil-DNA_glycosylase-like_sf"/>
</dbReference>
<evidence type="ECO:0000313" key="12">
    <source>
        <dbReference type="Proteomes" id="UP001451606"/>
    </source>
</evidence>
<keyword evidence="2" id="KW-0479">Metal-binding</keyword>
<proteinExistence type="inferred from homology"/>
<dbReference type="AlphaFoldDB" id="A0AAX4NFH5"/>
<dbReference type="Pfam" id="PF03167">
    <property type="entry name" value="UDG"/>
    <property type="match status" value="1"/>
</dbReference>
<dbReference type="GO" id="GO:0051539">
    <property type="term" value="F:4 iron, 4 sulfur cluster binding"/>
    <property type="evidence" value="ECO:0007669"/>
    <property type="project" value="UniProtKB-KW"/>
</dbReference>
<keyword evidence="3" id="KW-0227">DNA damage</keyword>
<dbReference type="KEGG" id="omr:OXIME_000626"/>
<dbReference type="Proteomes" id="UP001451606">
    <property type="component" value="Chromosome"/>
</dbReference>
<evidence type="ECO:0000256" key="5">
    <source>
        <dbReference type="ARBA" id="ARBA00023004"/>
    </source>
</evidence>
<feature type="domain" description="Uracil-DNA glycosylase-like" evidence="10">
    <location>
        <begin position="49"/>
        <end position="219"/>
    </location>
</feature>
<evidence type="ECO:0000256" key="7">
    <source>
        <dbReference type="ARBA" id="ARBA00023204"/>
    </source>
</evidence>
<comment type="similarity">
    <text evidence="8">Belongs to the uracil-DNA glycosylase (UDG) superfamily. Type 5 (UDGb) family.</text>
</comment>
<dbReference type="InterPro" id="IPR005122">
    <property type="entry name" value="Uracil-DNA_glycosylase-like"/>
</dbReference>
<name>A0AAX4NFH5_9ARCH</name>
<dbReference type="PANTHER" id="PTHR33693:SF3">
    <property type="entry name" value="TYPE-5 URACIL-DNA GLYCOSYLASE"/>
    <property type="match status" value="1"/>
</dbReference>
<keyword evidence="7" id="KW-0234">DNA repair</keyword>
<protein>
    <recommendedName>
        <fullName evidence="9">Type-5 uracil-DNA glycosylase</fullName>
    </recommendedName>
</protein>
<dbReference type="RefSeq" id="WP_393972025.1">
    <property type="nucleotide sequence ID" value="NZ_CP133772.1"/>
</dbReference>
<gene>
    <name evidence="11" type="ORF">OXIME_000626</name>
</gene>
<dbReference type="SMART" id="SM00986">
    <property type="entry name" value="UDG"/>
    <property type="match status" value="1"/>
</dbReference>
<evidence type="ECO:0000256" key="8">
    <source>
        <dbReference type="ARBA" id="ARBA00023779"/>
    </source>
</evidence>
<dbReference type="EMBL" id="CP133772">
    <property type="protein sequence ID" value="WYY00073.1"/>
    <property type="molecule type" value="Genomic_DNA"/>
</dbReference>
<dbReference type="InterPro" id="IPR051536">
    <property type="entry name" value="UDG_Type-4/5"/>
</dbReference>
<evidence type="ECO:0000256" key="1">
    <source>
        <dbReference type="ARBA" id="ARBA00022485"/>
    </source>
</evidence>
<evidence type="ECO:0000256" key="4">
    <source>
        <dbReference type="ARBA" id="ARBA00022801"/>
    </source>
</evidence>
<keyword evidence="5" id="KW-0408">Iron</keyword>
<dbReference type="GO" id="GO:0004844">
    <property type="term" value="F:uracil DNA N-glycosylase activity"/>
    <property type="evidence" value="ECO:0007669"/>
    <property type="project" value="InterPro"/>
</dbReference>
<keyword evidence="12" id="KW-1185">Reference proteome</keyword>
<dbReference type="CDD" id="cd10031">
    <property type="entry name" value="UDG-F5_TTUDGB_like"/>
    <property type="match status" value="1"/>
</dbReference>
<evidence type="ECO:0000256" key="3">
    <source>
        <dbReference type="ARBA" id="ARBA00022763"/>
    </source>
</evidence>
<dbReference type="InterPro" id="IPR044147">
    <property type="entry name" value="UdgB-like"/>
</dbReference>